<accession>A0ABU5I5E2</accession>
<comment type="caution">
    <text evidence="1">The sequence shown here is derived from an EMBL/GenBank/DDBJ whole genome shotgun (WGS) entry which is preliminary data.</text>
</comment>
<reference evidence="1 2" key="1">
    <citation type="submission" date="2023-12" db="EMBL/GenBank/DDBJ databases">
        <title>Description of Novel Strain Fulvimarina sp. 2208YS6-2-32 isolated from Uroteuthis (Photololigo) edulis.</title>
        <authorList>
            <person name="Park J.-S."/>
        </authorList>
    </citation>
    <scope>NUCLEOTIDE SEQUENCE [LARGE SCALE GENOMIC DNA]</scope>
    <source>
        <strain evidence="1 2">2208YS6-2-32</strain>
    </source>
</reference>
<sequence>MAGGVPVSLYAPRPVCCLGTRQISGFAVKVYVILGPGRHRDDEIVDAALVAASPLLGASQQPNACQELGFVILHLGEHADWLLVDRWVHGDSLKNTLLKSERGRPHAFLPVPDPDLFACVWEAGIVDFERRAFIQTMMTTAPDESRYLSTILNGEV</sequence>
<gene>
    <name evidence="1" type="ORF">U0C82_15820</name>
</gene>
<organism evidence="1 2">
    <name type="scientific">Fulvimarina uroteuthidis</name>
    <dbReference type="NCBI Taxonomy" id="3098149"/>
    <lineage>
        <taxon>Bacteria</taxon>
        <taxon>Pseudomonadati</taxon>
        <taxon>Pseudomonadota</taxon>
        <taxon>Alphaproteobacteria</taxon>
        <taxon>Hyphomicrobiales</taxon>
        <taxon>Aurantimonadaceae</taxon>
        <taxon>Fulvimarina</taxon>
    </lineage>
</organism>
<evidence type="ECO:0008006" key="3">
    <source>
        <dbReference type="Google" id="ProtNLM"/>
    </source>
</evidence>
<proteinExistence type="predicted"/>
<dbReference type="EMBL" id="JAXLPB010000005">
    <property type="protein sequence ID" value="MDY8110610.1"/>
    <property type="molecule type" value="Genomic_DNA"/>
</dbReference>
<keyword evidence="2" id="KW-1185">Reference proteome</keyword>
<dbReference type="Proteomes" id="UP001294412">
    <property type="component" value="Unassembled WGS sequence"/>
</dbReference>
<protein>
    <recommendedName>
        <fullName evidence="3">ABM domain-containing protein</fullName>
    </recommendedName>
</protein>
<dbReference type="RefSeq" id="WP_322188339.1">
    <property type="nucleotide sequence ID" value="NZ_JAXLPB010000005.1"/>
</dbReference>
<name>A0ABU5I5E2_9HYPH</name>
<evidence type="ECO:0000313" key="2">
    <source>
        <dbReference type="Proteomes" id="UP001294412"/>
    </source>
</evidence>
<evidence type="ECO:0000313" key="1">
    <source>
        <dbReference type="EMBL" id="MDY8110610.1"/>
    </source>
</evidence>